<evidence type="ECO:0000313" key="2">
    <source>
        <dbReference type="EMBL" id="KGF31786.1"/>
    </source>
</evidence>
<sequence length="261" mass="28404">MAEIRNSFLNNFKLNNKIALVSGSSSGLGLAMAMALARSGAEVIINGRDKAKLITLQQQAAEQGIQLHYLCADLSDFDAIDKAILEIKSNYATCDILINNIGARIRKSLQDFKRDEIVSLVQQNLTAAIYLSQQVAELMMEQQWGRIISISSIAGRLARAGDSVYPVTKMGLEGLVRSLAVQYASHSITSNGIAPGFFETERNLSMMRTPEEKASHVQRVPLKRWGKPEELAGAAVFFASEAASYINGQILTIDGGFSASF</sequence>
<proteinExistence type="inferred from homology"/>
<dbReference type="Proteomes" id="UP000029629">
    <property type="component" value="Unassembled WGS sequence"/>
</dbReference>
<name>A0A095ZBU5_9BURK</name>
<reference evidence="2 3" key="1">
    <citation type="submission" date="2014-07" db="EMBL/GenBank/DDBJ databases">
        <authorList>
            <person name="McCorrison J."/>
            <person name="Sanka R."/>
            <person name="Torralba M."/>
            <person name="Gillis M."/>
            <person name="Haft D.H."/>
            <person name="Methe B."/>
            <person name="Sutton G."/>
            <person name="Nelson K.E."/>
        </authorList>
    </citation>
    <scope>NUCLEOTIDE SEQUENCE [LARGE SCALE GENOMIC DNA]</scope>
    <source>
        <strain evidence="2 3">DNF00040</strain>
    </source>
</reference>
<dbReference type="PRINTS" id="PR00081">
    <property type="entry name" value="GDHRDH"/>
</dbReference>
<dbReference type="Gene3D" id="3.40.50.720">
    <property type="entry name" value="NAD(P)-binding Rossmann-like Domain"/>
    <property type="match status" value="1"/>
</dbReference>
<comment type="caution">
    <text evidence="2">The sequence shown here is derived from an EMBL/GenBank/DDBJ whole genome shotgun (WGS) entry which is preliminary data.</text>
</comment>
<protein>
    <recommendedName>
        <fullName evidence="4">Gluconate 5-dehydrogenase</fullName>
    </recommendedName>
</protein>
<evidence type="ECO:0000313" key="3">
    <source>
        <dbReference type="Proteomes" id="UP000029629"/>
    </source>
</evidence>
<dbReference type="SUPFAM" id="SSF51735">
    <property type="entry name" value="NAD(P)-binding Rossmann-fold domains"/>
    <property type="match status" value="1"/>
</dbReference>
<dbReference type="EMBL" id="JRNI01000010">
    <property type="protein sequence ID" value="KGF31786.1"/>
    <property type="molecule type" value="Genomic_DNA"/>
</dbReference>
<dbReference type="Pfam" id="PF13561">
    <property type="entry name" value="adh_short_C2"/>
    <property type="match status" value="1"/>
</dbReference>
<dbReference type="OrthoDB" id="9803333at2"/>
<keyword evidence="3" id="KW-1185">Reference proteome</keyword>
<dbReference type="PROSITE" id="PS00061">
    <property type="entry name" value="ADH_SHORT"/>
    <property type="match status" value="1"/>
</dbReference>
<accession>A0A095ZBU5</accession>
<dbReference type="PANTHER" id="PTHR42879:SF2">
    <property type="entry name" value="3-OXOACYL-[ACYL-CARRIER-PROTEIN] REDUCTASE FABG"/>
    <property type="match status" value="1"/>
</dbReference>
<dbReference type="RefSeq" id="WP_036557550.1">
    <property type="nucleotide sequence ID" value="NZ_JRNI01000010.1"/>
</dbReference>
<dbReference type="FunFam" id="3.40.50.720:FF:000084">
    <property type="entry name" value="Short-chain dehydrogenase reductase"/>
    <property type="match status" value="1"/>
</dbReference>
<evidence type="ECO:0000256" key="1">
    <source>
        <dbReference type="ARBA" id="ARBA00006484"/>
    </source>
</evidence>
<dbReference type="InterPro" id="IPR002347">
    <property type="entry name" value="SDR_fam"/>
</dbReference>
<dbReference type="AlphaFoldDB" id="A0A095ZBU5"/>
<dbReference type="InterPro" id="IPR050259">
    <property type="entry name" value="SDR"/>
</dbReference>
<dbReference type="NCBIfam" id="NF004778">
    <property type="entry name" value="PRK06124.1"/>
    <property type="match status" value="1"/>
</dbReference>
<dbReference type="PANTHER" id="PTHR42879">
    <property type="entry name" value="3-OXOACYL-(ACYL-CARRIER-PROTEIN) REDUCTASE"/>
    <property type="match status" value="1"/>
</dbReference>
<comment type="similarity">
    <text evidence="1">Belongs to the short-chain dehydrogenases/reductases (SDR) family.</text>
</comment>
<dbReference type="GO" id="GO:0032787">
    <property type="term" value="P:monocarboxylic acid metabolic process"/>
    <property type="evidence" value="ECO:0007669"/>
    <property type="project" value="UniProtKB-ARBA"/>
</dbReference>
<evidence type="ECO:0008006" key="4">
    <source>
        <dbReference type="Google" id="ProtNLM"/>
    </source>
</evidence>
<dbReference type="PRINTS" id="PR00080">
    <property type="entry name" value="SDRFAMILY"/>
</dbReference>
<dbReference type="InterPro" id="IPR036291">
    <property type="entry name" value="NAD(P)-bd_dom_sf"/>
</dbReference>
<dbReference type="InterPro" id="IPR020904">
    <property type="entry name" value="Sc_DH/Rdtase_CS"/>
</dbReference>
<dbReference type="eggNOG" id="COG1028">
    <property type="taxonomic scope" value="Bacteria"/>
</dbReference>
<organism evidence="2 3">
    <name type="scientific">Oligella urethralis DNF00040</name>
    <dbReference type="NCBI Taxonomy" id="1401065"/>
    <lineage>
        <taxon>Bacteria</taxon>
        <taxon>Pseudomonadati</taxon>
        <taxon>Pseudomonadota</taxon>
        <taxon>Betaproteobacteria</taxon>
        <taxon>Burkholderiales</taxon>
        <taxon>Alcaligenaceae</taxon>
        <taxon>Oligella</taxon>
    </lineage>
</organism>
<gene>
    <name evidence="2" type="ORF">HMPREF2130_01895</name>
</gene>